<evidence type="ECO:0000256" key="2">
    <source>
        <dbReference type="ARBA" id="ARBA00022737"/>
    </source>
</evidence>
<dbReference type="Gene3D" id="4.10.1000.10">
    <property type="entry name" value="Zinc finger, CCCH-type"/>
    <property type="match status" value="2"/>
</dbReference>
<dbReference type="AlphaFoldDB" id="A0A1S8X3F0"/>
<evidence type="ECO:0000256" key="1">
    <source>
        <dbReference type="ARBA" id="ARBA00022723"/>
    </source>
</evidence>
<dbReference type="SMART" id="SM00356">
    <property type="entry name" value="ZnF_C3H1"/>
    <property type="match status" value="2"/>
</dbReference>
<evidence type="ECO:0000256" key="5">
    <source>
        <dbReference type="PROSITE-ProRule" id="PRU00723"/>
    </source>
</evidence>
<keyword evidence="2" id="KW-0677">Repeat</keyword>
<dbReference type="GO" id="GO:0008270">
    <property type="term" value="F:zinc ion binding"/>
    <property type="evidence" value="ECO:0007669"/>
    <property type="project" value="UniProtKB-KW"/>
</dbReference>
<keyword evidence="1 5" id="KW-0479">Metal-binding</keyword>
<feature type="domain" description="C3H1-type" evidence="6">
    <location>
        <begin position="268"/>
        <end position="298"/>
    </location>
</feature>
<protein>
    <recommendedName>
        <fullName evidence="6">C3H1-type domain-containing protein</fullName>
    </recommendedName>
</protein>
<evidence type="ECO:0000256" key="4">
    <source>
        <dbReference type="ARBA" id="ARBA00022833"/>
    </source>
</evidence>
<dbReference type="Proteomes" id="UP000243686">
    <property type="component" value="Unassembled WGS sequence"/>
</dbReference>
<dbReference type="Pfam" id="PF00642">
    <property type="entry name" value="zf-CCCH"/>
    <property type="match status" value="2"/>
</dbReference>
<evidence type="ECO:0000313" key="8">
    <source>
        <dbReference type="Proteomes" id="UP000243686"/>
    </source>
</evidence>
<dbReference type="PANTHER" id="PTHR12547:SF18">
    <property type="entry name" value="PROTEIN TIS11"/>
    <property type="match status" value="1"/>
</dbReference>
<gene>
    <name evidence="7" type="ORF">X801_02850</name>
</gene>
<dbReference type="InterPro" id="IPR000571">
    <property type="entry name" value="Znf_CCCH"/>
</dbReference>
<proteinExistence type="predicted"/>
<dbReference type="InterPro" id="IPR036855">
    <property type="entry name" value="Znf_CCCH_sf"/>
</dbReference>
<feature type="zinc finger region" description="C3H1-type" evidence="5">
    <location>
        <begin position="308"/>
        <end position="336"/>
    </location>
</feature>
<evidence type="ECO:0000259" key="6">
    <source>
        <dbReference type="PROSITE" id="PS50103"/>
    </source>
</evidence>
<evidence type="ECO:0000313" key="7">
    <source>
        <dbReference type="EMBL" id="OON21254.1"/>
    </source>
</evidence>
<dbReference type="PANTHER" id="PTHR12547">
    <property type="entry name" value="CCCH ZINC FINGER/TIS11-RELATED"/>
    <property type="match status" value="1"/>
</dbReference>
<name>A0A1S8X3F0_OPIVI</name>
<accession>A0A1S8X3F0</accession>
<dbReference type="PROSITE" id="PS50103">
    <property type="entry name" value="ZF_C3H1"/>
    <property type="match status" value="2"/>
</dbReference>
<dbReference type="EMBL" id="KV892211">
    <property type="protein sequence ID" value="OON21254.1"/>
    <property type="molecule type" value="Genomic_DNA"/>
</dbReference>
<dbReference type="InterPro" id="IPR045877">
    <property type="entry name" value="ZFP36-like"/>
</dbReference>
<feature type="zinc finger region" description="C3H1-type" evidence="5">
    <location>
        <begin position="268"/>
        <end position="298"/>
    </location>
</feature>
<dbReference type="GO" id="GO:0003729">
    <property type="term" value="F:mRNA binding"/>
    <property type="evidence" value="ECO:0007669"/>
    <property type="project" value="InterPro"/>
</dbReference>
<evidence type="ECO:0000256" key="3">
    <source>
        <dbReference type="ARBA" id="ARBA00022771"/>
    </source>
</evidence>
<keyword evidence="8" id="KW-1185">Reference proteome</keyword>
<sequence length="393" mass="44953">MGLSELFNEPFNESRSVSEGIGMEEQVLAIQFQPEKHIPTAKWMYREADSTTLNVNIHALQQLSNWHSVHELRMGQLDSNDWHNEQCSPYEASLIGDLDQREYIFCPICARDKKYSGMSTASQDSTTVESMFLNNSEDIAAWLSFENSSDTDRPLGMVDGVFETSTPKNSRLEIISELIHLLEKLDLAGHTNAASPESYESSNLDSCYYSHELEPNTQFSSKHSTSAYQDLRGERYGGYDNRNTFRTGRIWHGRPQPGYDRPRLCQIPYKTELCRRYLASAGRECAYGSRCRFAHGLGELRLFPYHPRHKTELCRGFHEGGRCIYGKRCIFIHNESKEKLAAIRSLNRLLQTYAHTHPYRYDVHFTELLEFGLMLSKTSAEDSPSGSTTELPS</sequence>
<keyword evidence="3 5" id="KW-0863">Zinc-finger</keyword>
<keyword evidence="4 5" id="KW-0862">Zinc</keyword>
<feature type="domain" description="C3H1-type" evidence="6">
    <location>
        <begin position="308"/>
        <end position="336"/>
    </location>
</feature>
<organism evidence="7 8">
    <name type="scientific">Opisthorchis viverrini</name>
    <name type="common">Southeast Asian liver fluke</name>
    <dbReference type="NCBI Taxonomy" id="6198"/>
    <lineage>
        <taxon>Eukaryota</taxon>
        <taxon>Metazoa</taxon>
        <taxon>Spiralia</taxon>
        <taxon>Lophotrochozoa</taxon>
        <taxon>Platyhelminthes</taxon>
        <taxon>Trematoda</taxon>
        <taxon>Digenea</taxon>
        <taxon>Opisthorchiida</taxon>
        <taxon>Opisthorchiata</taxon>
        <taxon>Opisthorchiidae</taxon>
        <taxon>Opisthorchis</taxon>
    </lineage>
</organism>
<dbReference type="SUPFAM" id="SSF90229">
    <property type="entry name" value="CCCH zinc finger"/>
    <property type="match status" value="2"/>
</dbReference>
<reference evidence="7 8" key="1">
    <citation type="submission" date="2015-03" db="EMBL/GenBank/DDBJ databases">
        <title>Draft genome of the nematode, Opisthorchis viverrini.</title>
        <authorList>
            <person name="Mitreva M."/>
        </authorList>
    </citation>
    <scope>NUCLEOTIDE SEQUENCE [LARGE SCALE GENOMIC DNA]</scope>
    <source>
        <strain evidence="7">Khon Kaen</strain>
    </source>
</reference>
<feature type="non-terminal residue" evidence="7">
    <location>
        <position position="393"/>
    </location>
</feature>